<proteinExistence type="predicted"/>
<sequence>MQSDNSNKQTDNDTVMTDIKDPKLSKALATVEKLKADMELKTENLEAAVNDNMDPDVMATHIESLTEADQRYERVKAFYARNYHNEVAFKPAVAPIQVSTNEASNAPATILPGEIPALATEDDKLDTPIGQVHTNVATFITHFEKLLKVKGCDVNTEYGNYLDWSLGTSYAIHINQKRQSLKSTETETWQLVKEWLKEFNDTPAQRLRNLNGILRIQWNRRDSSEKFATTYRDIMEQLGADKFTVAELVAALAVLSTPYKTQIRFKEVITPVLAKGKSSVTDMTKVFQDMDISADLSDKRRHNEVEPHIFKSRNNDATQATAPTATPAAPTGGGVWCGNGCGQKYLPRHNEVCPNYKKPATNDAKPTHANKRFARDRPSKINRAARKQQPPMHPDRQMAIRHGRKEIDHIDEITDSLCYTGISSDDPIDKIQCKSKNQTQKQSPDLINSHLHHPNVFGVSYREMKP</sequence>
<dbReference type="EMBL" id="LT554391">
    <property type="protein sequence ID" value="SAM04544.1"/>
    <property type="molecule type" value="Genomic_DNA"/>
</dbReference>
<keyword evidence="1" id="KW-0175">Coiled coil</keyword>
<evidence type="ECO:0000313" key="4">
    <source>
        <dbReference type="Proteomes" id="UP000078561"/>
    </source>
</evidence>
<dbReference type="Proteomes" id="UP000078561">
    <property type="component" value="Unassembled WGS sequence"/>
</dbReference>
<accession>A0A168QF72</accession>
<dbReference type="OrthoDB" id="10666522at2759"/>
<evidence type="ECO:0000313" key="3">
    <source>
        <dbReference type="EMBL" id="SAM04544.1"/>
    </source>
</evidence>
<feature type="region of interest" description="Disordered" evidence="2">
    <location>
        <begin position="358"/>
        <end position="397"/>
    </location>
</feature>
<evidence type="ECO:0000256" key="2">
    <source>
        <dbReference type="SAM" id="MobiDB-lite"/>
    </source>
</evidence>
<organism evidence="3">
    <name type="scientific">Absidia glauca</name>
    <name type="common">Pin mould</name>
    <dbReference type="NCBI Taxonomy" id="4829"/>
    <lineage>
        <taxon>Eukaryota</taxon>
        <taxon>Fungi</taxon>
        <taxon>Fungi incertae sedis</taxon>
        <taxon>Mucoromycota</taxon>
        <taxon>Mucoromycotina</taxon>
        <taxon>Mucoromycetes</taxon>
        <taxon>Mucorales</taxon>
        <taxon>Cunninghamellaceae</taxon>
        <taxon>Absidia</taxon>
    </lineage>
</organism>
<feature type="coiled-coil region" evidence="1">
    <location>
        <begin position="24"/>
        <end position="51"/>
    </location>
</feature>
<protein>
    <submittedName>
        <fullName evidence="3">Uncharacterized protein</fullName>
    </submittedName>
</protein>
<keyword evidence="4" id="KW-1185">Reference proteome</keyword>
<evidence type="ECO:0000256" key="1">
    <source>
        <dbReference type="SAM" id="Coils"/>
    </source>
</evidence>
<dbReference type="InParanoid" id="A0A168QF72"/>
<dbReference type="AlphaFoldDB" id="A0A168QF72"/>
<gene>
    <name evidence="3" type="primary">ABSGL_10408.1 scaffold 11958</name>
</gene>
<name>A0A168QF72_ABSGL</name>
<reference evidence="3" key="1">
    <citation type="submission" date="2016-04" db="EMBL/GenBank/DDBJ databases">
        <authorList>
            <person name="Evans L.H."/>
            <person name="Alamgir A."/>
            <person name="Owens N."/>
            <person name="Weber N.D."/>
            <person name="Virtaneva K."/>
            <person name="Barbian K."/>
            <person name="Babar A."/>
            <person name="Rosenke K."/>
        </authorList>
    </citation>
    <scope>NUCLEOTIDE SEQUENCE [LARGE SCALE GENOMIC DNA]</scope>
    <source>
        <strain evidence="3">CBS 101.48</strain>
    </source>
</reference>